<evidence type="ECO:0000256" key="2">
    <source>
        <dbReference type="ARBA" id="ARBA00023163"/>
    </source>
</evidence>
<feature type="domain" description="Putative zinc-finger" evidence="3">
    <location>
        <begin position="14"/>
        <end position="41"/>
    </location>
</feature>
<evidence type="ECO:0000259" key="3">
    <source>
        <dbReference type="Pfam" id="PF13490"/>
    </source>
</evidence>
<organism evidence="4 5">
    <name type="scientific">Acrocarpospora corrugata</name>
    <dbReference type="NCBI Taxonomy" id="35763"/>
    <lineage>
        <taxon>Bacteria</taxon>
        <taxon>Bacillati</taxon>
        <taxon>Actinomycetota</taxon>
        <taxon>Actinomycetes</taxon>
        <taxon>Streptosporangiales</taxon>
        <taxon>Streptosporangiaceae</taxon>
        <taxon>Acrocarpospora</taxon>
    </lineage>
</organism>
<dbReference type="EMBL" id="BLAD01000062">
    <property type="protein sequence ID" value="GES02859.1"/>
    <property type="molecule type" value="Genomic_DNA"/>
</dbReference>
<proteinExistence type="predicted"/>
<dbReference type="Proteomes" id="UP000334990">
    <property type="component" value="Unassembled WGS sequence"/>
</dbReference>
<sequence length="66" mass="7372">MLSDEVPESLHHDVAAYALGVLDPEDIQGFQLHLVSCERCRIELNEFGELPGLLNEVKSASQRVRP</sequence>
<evidence type="ECO:0000256" key="1">
    <source>
        <dbReference type="ARBA" id="ARBA00023015"/>
    </source>
</evidence>
<dbReference type="InterPro" id="IPR041916">
    <property type="entry name" value="Anti_sigma_zinc_sf"/>
</dbReference>
<protein>
    <recommendedName>
        <fullName evidence="3">Putative zinc-finger domain-containing protein</fullName>
    </recommendedName>
</protein>
<reference evidence="4 5" key="1">
    <citation type="submission" date="2019-10" db="EMBL/GenBank/DDBJ databases">
        <title>Whole genome shotgun sequence of Acrocarpospora corrugata NBRC 13972.</title>
        <authorList>
            <person name="Ichikawa N."/>
            <person name="Kimura A."/>
            <person name="Kitahashi Y."/>
            <person name="Komaki H."/>
            <person name="Oguchi A."/>
        </authorList>
    </citation>
    <scope>NUCLEOTIDE SEQUENCE [LARGE SCALE GENOMIC DNA]</scope>
    <source>
        <strain evidence="4 5">NBRC 13972</strain>
    </source>
</reference>
<dbReference type="RefSeq" id="WP_155339067.1">
    <property type="nucleotide sequence ID" value="NZ_BAAABN010000025.1"/>
</dbReference>
<comment type="caution">
    <text evidence="4">The sequence shown here is derived from an EMBL/GenBank/DDBJ whole genome shotgun (WGS) entry which is preliminary data.</text>
</comment>
<keyword evidence="2" id="KW-0804">Transcription</keyword>
<gene>
    <name evidence="4" type="ORF">Acor_49250</name>
</gene>
<dbReference type="Gene3D" id="1.10.10.1320">
    <property type="entry name" value="Anti-sigma factor, zinc-finger domain"/>
    <property type="match status" value="1"/>
</dbReference>
<dbReference type="OrthoDB" id="5242431at2"/>
<keyword evidence="5" id="KW-1185">Reference proteome</keyword>
<dbReference type="Pfam" id="PF13490">
    <property type="entry name" value="zf-HC2"/>
    <property type="match status" value="1"/>
</dbReference>
<evidence type="ECO:0000313" key="4">
    <source>
        <dbReference type="EMBL" id="GES02859.1"/>
    </source>
</evidence>
<dbReference type="AlphaFoldDB" id="A0A5M3W3L2"/>
<keyword evidence="1" id="KW-0805">Transcription regulation</keyword>
<evidence type="ECO:0000313" key="5">
    <source>
        <dbReference type="Proteomes" id="UP000334990"/>
    </source>
</evidence>
<name>A0A5M3W3L2_9ACTN</name>
<dbReference type="InterPro" id="IPR027383">
    <property type="entry name" value="Znf_put"/>
</dbReference>
<accession>A0A5M3W3L2</accession>